<dbReference type="Pfam" id="PF04422">
    <property type="entry name" value="FrhB_FdhB_N"/>
    <property type="match status" value="1"/>
</dbReference>
<reference evidence="5" key="1">
    <citation type="submission" date="2019-04" db="EMBL/GenBank/DDBJ databases">
        <title>Evolution of Biomass-Degrading Anaerobic Consortia Revealed by Metagenomics.</title>
        <authorList>
            <person name="Peng X."/>
        </authorList>
    </citation>
    <scope>NUCLEOTIDE SEQUENCE</scope>
    <source>
        <strain evidence="5">SIG311</strain>
    </source>
</reference>
<evidence type="ECO:0000313" key="6">
    <source>
        <dbReference type="Proteomes" id="UP000766246"/>
    </source>
</evidence>
<evidence type="ECO:0000256" key="2">
    <source>
        <dbReference type="ARBA" id="ARBA00023004"/>
    </source>
</evidence>
<dbReference type="GO" id="GO:0051536">
    <property type="term" value="F:iron-sulfur cluster binding"/>
    <property type="evidence" value="ECO:0007669"/>
    <property type="project" value="UniProtKB-KW"/>
</dbReference>
<evidence type="ECO:0000259" key="4">
    <source>
        <dbReference type="PROSITE" id="PS51379"/>
    </source>
</evidence>
<feature type="domain" description="4Fe-4S ferredoxin-type" evidence="4">
    <location>
        <begin position="1"/>
        <end position="29"/>
    </location>
</feature>
<evidence type="ECO:0000256" key="3">
    <source>
        <dbReference type="ARBA" id="ARBA00023014"/>
    </source>
</evidence>
<dbReference type="InterPro" id="IPR007525">
    <property type="entry name" value="FrhB_FdhB_C"/>
</dbReference>
<keyword evidence="1" id="KW-0479">Metal-binding</keyword>
<keyword evidence="3" id="KW-0411">Iron-sulfur</keyword>
<sequence>MLFEEKEKCCGCTACYNACPVGAIEMKPDFEGFLYPEINSDKCINCGACERVCPIKQYSEPETGFLKTFTLRTKEDAVLSNSTSGGFTTPLVEYVINNGGVVCCASYTSDFEVKHVIIDSPAKLQDEINKMRGSKYVQSNLSDVYKKIKEYVLNGRIVCFIGTTCQVTGLSTYLGKKYDNLYLVDVVCHGTPSPKLFKKYLDYQRNKYNSDIKNIVFRNKTYGYHSGTMKMEFENGKVYYGSARVDYMLKSFFKEISSRPSCYECKFKTKKRYSDYTIYDAWHASEIAGINDDDKGFTHVIVHSEKGINLLRTICDKYEMYEVDGDLAVELDGVMVTRSAVPHPRRKEYYENLSNSDLDSHINSFIPVTKKDYFLENTKTFFYKCGLMDTMRKLKKA</sequence>
<dbReference type="Proteomes" id="UP000766246">
    <property type="component" value="Unassembled WGS sequence"/>
</dbReference>
<organism evidence="5 6">
    <name type="scientific">Pseudobutyrivibrio ruminis</name>
    <dbReference type="NCBI Taxonomy" id="46206"/>
    <lineage>
        <taxon>Bacteria</taxon>
        <taxon>Bacillati</taxon>
        <taxon>Bacillota</taxon>
        <taxon>Clostridia</taxon>
        <taxon>Lachnospirales</taxon>
        <taxon>Lachnospiraceae</taxon>
        <taxon>Pseudobutyrivibrio</taxon>
    </lineage>
</organism>
<name>A0A927UA05_9FIRM</name>
<dbReference type="GO" id="GO:0046872">
    <property type="term" value="F:metal ion binding"/>
    <property type="evidence" value="ECO:0007669"/>
    <property type="project" value="UniProtKB-KW"/>
</dbReference>
<dbReference type="Pfam" id="PF04432">
    <property type="entry name" value="FrhB_FdhB_C"/>
    <property type="match status" value="1"/>
</dbReference>
<protein>
    <submittedName>
        <fullName evidence="5">4Fe-4S dicluster domain-containing protein</fullName>
    </submittedName>
</protein>
<keyword evidence="2" id="KW-0408">Iron</keyword>
<dbReference type="PROSITE" id="PS51379">
    <property type="entry name" value="4FE4S_FER_2"/>
    <property type="match status" value="2"/>
</dbReference>
<dbReference type="PROSITE" id="PS00198">
    <property type="entry name" value="4FE4S_FER_1"/>
    <property type="match status" value="2"/>
</dbReference>
<dbReference type="InterPro" id="IPR017900">
    <property type="entry name" value="4Fe4S_Fe_S_CS"/>
</dbReference>
<dbReference type="PANTHER" id="PTHR43193:SF2">
    <property type="entry name" value="POLYFERREDOXIN PROTEIN FWDF"/>
    <property type="match status" value="1"/>
</dbReference>
<feature type="domain" description="4Fe-4S ferredoxin-type" evidence="4">
    <location>
        <begin position="34"/>
        <end position="63"/>
    </location>
</feature>
<dbReference type="InterPro" id="IPR007516">
    <property type="entry name" value="Co_F420_Hydgase/DH_bsu_N"/>
</dbReference>
<dbReference type="Pfam" id="PF12838">
    <property type="entry name" value="Fer4_7"/>
    <property type="match status" value="1"/>
</dbReference>
<accession>A0A927UA05</accession>
<dbReference type="Gene3D" id="3.30.70.20">
    <property type="match status" value="1"/>
</dbReference>
<dbReference type="InterPro" id="IPR052977">
    <property type="entry name" value="Polyferredoxin-like_ET"/>
</dbReference>
<proteinExistence type="predicted"/>
<dbReference type="AlphaFoldDB" id="A0A927UA05"/>
<evidence type="ECO:0000313" key="5">
    <source>
        <dbReference type="EMBL" id="MBE5919033.1"/>
    </source>
</evidence>
<comment type="caution">
    <text evidence="5">The sequence shown here is derived from an EMBL/GenBank/DDBJ whole genome shotgun (WGS) entry which is preliminary data.</text>
</comment>
<dbReference type="SUPFAM" id="SSF54862">
    <property type="entry name" value="4Fe-4S ferredoxins"/>
    <property type="match status" value="1"/>
</dbReference>
<dbReference type="InterPro" id="IPR017896">
    <property type="entry name" value="4Fe4S_Fe-S-bd"/>
</dbReference>
<evidence type="ECO:0000256" key="1">
    <source>
        <dbReference type="ARBA" id="ARBA00022723"/>
    </source>
</evidence>
<dbReference type="EMBL" id="SVER01000008">
    <property type="protein sequence ID" value="MBE5919033.1"/>
    <property type="molecule type" value="Genomic_DNA"/>
</dbReference>
<dbReference type="PANTHER" id="PTHR43193">
    <property type="match status" value="1"/>
</dbReference>
<gene>
    <name evidence="5" type="ORF">E7272_04235</name>
</gene>